<gene>
    <name evidence="2" type="ORF">A5893_01800</name>
</gene>
<keyword evidence="1" id="KW-0732">Signal</keyword>
<dbReference type="AlphaFoldDB" id="A0A179DLA2"/>
<evidence type="ECO:0000313" key="3">
    <source>
        <dbReference type="Proteomes" id="UP000078459"/>
    </source>
</evidence>
<evidence type="ECO:0008006" key="4">
    <source>
        <dbReference type="Google" id="ProtNLM"/>
    </source>
</evidence>
<keyword evidence="3" id="KW-1185">Reference proteome</keyword>
<evidence type="ECO:0000313" key="2">
    <source>
        <dbReference type="EMBL" id="OAQ41877.1"/>
    </source>
</evidence>
<proteinExistence type="predicted"/>
<feature type="signal peptide" evidence="1">
    <location>
        <begin position="1"/>
        <end position="19"/>
    </location>
</feature>
<organism evidence="2 3">
    <name type="scientific">Pedobacter psychrophilus</name>
    <dbReference type="NCBI Taxonomy" id="1826909"/>
    <lineage>
        <taxon>Bacteria</taxon>
        <taxon>Pseudomonadati</taxon>
        <taxon>Bacteroidota</taxon>
        <taxon>Sphingobacteriia</taxon>
        <taxon>Sphingobacteriales</taxon>
        <taxon>Sphingobacteriaceae</taxon>
        <taxon>Pedobacter</taxon>
    </lineage>
</organism>
<comment type="caution">
    <text evidence="2">The sequence shown here is derived from an EMBL/GenBank/DDBJ whole genome shotgun (WGS) entry which is preliminary data.</text>
</comment>
<feature type="chain" id="PRO_5008100616" description="DUF4488 domain-containing protein" evidence="1">
    <location>
        <begin position="20"/>
        <end position="150"/>
    </location>
</feature>
<dbReference type="STRING" id="1826909.A5893_01800"/>
<evidence type="ECO:0000256" key="1">
    <source>
        <dbReference type="SAM" id="SignalP"/>
    </source>
</evidence>
<reference evidence="2 3" key="2">
    <citation type="submission" date="2016-06" db="EMBL/GenBank/DDBJ databases">
        <title>Pedobacter psychrophilus sp. nov., isolated from Antarctic fragmentary rock.</title>
        <authorList>
            <person name="Svec P."/>
        </authorList>
    </citation>
    <scope>NUCLEOTIDE SEQUENCE [LARGE SCALE GENOMIC DNA]</scope>
    <source>
        <strain evidence="2 3">CCM 8644</strain>
    </source>
</reference>
<dbReference type="RefSeq" id="WP_068820908.1">
    <property type="nucleotide sequence ID" value="NZ_LWHJ01000011.1"/>
</dbReference>
<reference evidence="2 3" key="1">
    <citation type="submission" date="2016-04" db="EMBL/GenBank/DDBJ databases">
        <authorList>
            <person name="Evans L.H."/>
            <person name="Alamgir A."/>
            <person name="Owens N."/>
            <person name="Weber N.D."/>
            <person name="Virtaneva K."/>
            <person name="Barbian K."/>
            <person name="Babar A."/>
            <person name="Rosenke K."/>
        </authorList>
    </citation>
    <scope>NUCLEOTIDE SEQUENCE [LARGE SCALE GENOMIC DNA]</scope>
    <source>
        <strain evidence="2 3">CCM 8644</strain>
    </source>
</reference>
<protein>
    <recommendedName>
        <fullName evidence="4">DUF4488 domain-containing protein</fullName>
    </recommendedName>
</protein>
<dbReference type="Proteomes" id="UP000078459">
    <property type="component" value="Unassembled WGS sequence"/>
</dbReference>
<accession>A0A179DLA2</accession>
<dbReference type="EMBL" id="LWHJ01000011">
    <property type="protein sequence ID" value="OAQ41877.1"/>
    <property type="molecule type" value="Genomic_DNA"/>
</dbReference>
<name>A0A179DLA2_9SPHI</name>
<dbReference type="OrthoDB" id="1491736at2"/>
<sequence>MKILNTTVLFLVLSFTAYSQKVSYYYTSVVSPDKTIDYVFGFYPSVSQYTETSGVKPYTYFKAAIINQKTAKAFDSRDDKIMILLKSGKLIRNYTTSAQTGDYAVKYSTQPGDTHVQYYCFDGRVDRNDISKVWYILGDTQIFELIFVEQ</sequence>